<dbReference type="AlphaFoldDB" id="A0A1M6KXF2"/>
<evidence type="ECO:0000259" key="1">
    <source>
        <dbReference type="Pfam" id="PF02900"/>
    </source>
</evidence>
<dbReference type="Pfam" id="PF02900">
    <property type="entry name" value="LigB"/>
    <property type="match status" value="1"/>
</dbReference>
<dbReference type="GO" id="GO:0016702">
    <property type="term" value="F:oxidoreductase activity, acting on single donors with incorporation of molecular oxygen, incorporation of two atoms of oxygen"/>
    <property type="evidence" value="ECO:0007669"/>
    <property type="project" value="UniProtKB-ARBA"/>
</dbReference>
<dbReference type="STRING" id="1830138.SAMN05443507_10238"/>
<name>A0A1M6KXF2_9BACL</name>
<organism evidence="2 3">
    <name type="scientific">Alicyclobacillus tolerans</name>
    <dbReference type="NCBI Taxonomy" id="90970"/>
    <lineage>
        <taxon>Bacteria</taxon>
        <taxon>Bacillati</taxon>
        <taxon>Bacillota</taxon>
        <taxon>Bacilli</taxon>
        <taxon>Bacillales</taxon>
        <taxon>Alicyclobacillaceae</taxon>
        <taxon>Alicyclobacillus</taxon>
    </lineage>
</organism>
<keyword evidence="2" id="KW-0223">Dioxygenase</keyword>
<feature type="domain" description="Extradiol ring-cleavage dioxygenase class III enzyme subunit B" evidence="1">
    <location>
        <begin position="8"/>
        <end position="261"/>
    </location>
</feature>
<dbReference type="SUPFAM" id="SSF53213">
    <property type="entry name" value="LigB-like"/>
    <property type="match status" value="1"/>
</dbReference>
<keyword evidence="2" id="KW-0560">Oxidoreductase</keyword>
<keyword evidence="3" id="KW-1185">Reference proteome</keyword>
<dbReference type="Gene3D" id="3.40.830.10">
    <property type="entry name" value="LigB-like"/>
    <property type="match status" value="1"/>
</dbReference>
<accession>A0A1M6KXF2</accession>
<dbReference type="EMBL" id="FRAF01000002">
    <property type="protein sequence ID" value="SHJ63589.1"/>
    <property type="molecule type" value="Genomic_DNA"/>
</dbReference>
<reference evidence="3" key="1">
    <citation type="submission" date="2016-11" db="EMBL/GenBank/DDBJ databases">
        <authorList>
            <person name="Varghese N."/>
            <person name="Submissions S."/>
        </authorList>
    </citation>
    <scope>NUCLEOTIDE SEQUENCE [LARGE SCALE GENOMIC DNA]</scope>
    <source>
        <strain evidence="3">USBA-503</strain>
    </source>
</reference>
<dbReference type="InterPro" id="IPR004183">
    <property type="entry name" value="Xdiol_dOase_suB"/>
</dbReference>
<sequence>MNPFVHTLISPHGFELIPSLDTAKRPGIQRLRSALEKQGKRMTAAKPDLLVVLTPHGLRTTRYTTVTTSTWVRGLAEYDGEEASMECPVAQSFAVGYVEAAEAAGLPLLGVQFATAAGPLSVLPLDWGSMVPLWFMPDVPVVIITPARNLDKASYIRCGELLAEWTVRQKKRVGLIASCDWAHTHHEGGPYGFAKEAVELDQKVRDVLMRGEWEEMADWDSSFVEAAKPDGIPQILMLAGAVSKADRKITECEYECPTYFGMLVAGLA</sequence>
<dbReference type="Proteomes" id="UP000184016">
    <property type="component" value="Unassembled WGS sequence"/>
</dbReference>
<dbReference type="GO" id="GO:0008198">
    <property type="term" value="F:ferrous iron binding"/>
    <property type="evidence" value="ECO:0007669"/>
    <property type="project" value="InterPro"/>
</dbReference>
<dbReference type="RefSeq" id="WP_072872804.1">
    <property type="nucleotide sequence ID" value="NZ_FRAF01000002.1"/>
</dbReference>
<protein>
    <submittedName>
        <fullName evidence="2">Aromatic ring-opening dioxygenase, LigB subunit</fullName>
    </submittedName>
</protein>
<evidence type="ECO:0000313" key="3">
    <source>
        <dbReference type="Proteomes" id="UP000184016"/>
    </source>
</evidence>
<dbReference type="OrthoDB" id="159752at2"/>
<gene>
    <name evidence="2" type="ORF">SAMN05443507_10238</name>
</gene>
<evidence type="ECO:0000313" key="2">
    <source>
        <dbReference type="EMBL" id="SHJ63589.1"/>
    </source>
</evidence>
<proteinExistence type="predicted"/>